<dbReference type="Proteomes" id="UP000607645">
    <property type="component" value="Unassembled WGS sequence"/>
</dbReference>
<protein>
    <submittedName>
        <fullName evidence="2">RNHCP domain-containing protein</fullName>
    </submittedName>
</protein>
<dbReference type="AlphaFoldDB" id="A0A8J6JDT8"/>
<keyword evidence="3" id="KW-1185">Reference proteome</keyword>
<dbReference type="Pfam" id="PF12647">
    <property type="entry name" value="RNHCP"/>
    <property type="match status" value="1"/>
</dbReference>
<proteinExistence type="predicted"/>
<name>A0A8J6JDT8_9FIRM</name>
<reference evidence="2" key="1">
    <citation type="submission" date="2020-08" db="EMBL/GenBank/DDBJ databases">
        <title>Genome public.</title>
        <authorList>
            <person name="Liu C."/>
            <person name="Sun Q."/>
        </authorList>
    </citation>
    <scope>NUCLEOTIDE SEQUENCE</scope>
    <source>
        <strain evidence="2">NSJ-52</strain>
    </source>
</reference>
<evidence type="ECO:0000313" key="2">
    <source>
        <dbReference type="EMBL" id="MBC5738268.1"/>
    </source>
</evidence>
<evidence type="ECO:0000259" key="1">
    <source>
        <dbReference type="Pfam" id="PF12647"/>
    </source>
</evidence>
<dbReference type="InterPro" id="IPR024439">
    <property type="entry name" value="RNHCP"/>
</dbReference>
<evidence type="ECO:0000313" key="3">
    <source>
        <dbReference type="Proteomes" id="UP000607645"/>
    </source>
</evidence>
<organism evidence="2 3">
    <name type="scientific">Lawsonibacter faecis</name>
    <dbReference type="NCBI Taxonomy" id="2763052"/>
    <lineage>
        <taxon>Bacteria</taxon>
        <taxon>Bacillati</taxon>
        <taxon>Bacillota</taxon>
        <taxon>Clostridia</taxon>
        <taxon>Eubacteriales</taxon>
        <taxon>Oscillospiraceae</taxon>
        <taxon>Lawsonibacter</taxon>
    </lineage>
</organism>
<dbReference type="EMBL" id="JACOPQ010000013">
    <property type="protein sequence ID" value="MBC5738268.1"/>
    <property type="molecule type" value="Genomic_DNA"/>
</dbReference>
<feature type="domain" description="RNHCP" evidence="1">
    <location>
        <begin position="22"/>
        <end position="110"/>
    </location>
</feature>
<gene>
    <name evidence="2" type="ORF">H8S62_14740</name>
</gene>
<comment type="caution">
    <text evidence="2">The sequence shown here is derived from an EMBL/GenBank/DDBJ whole genome shotgun (WGS) entry which is preliminary data.</text>
</comment>
<sequence>MNRENKRKQYEKGYYKTHACKDSFTCKVCGRLVVADGAGSDHRNHCPNCLSSLHVDDEPGDRQADCGGVMEPVGVWVRKSGEWAIIHRCRQCGKFSSNRIAADDNPMKLMSIAMKPLTQPPFPLDRIEEMTALMGGDGSFTRM</sequence>
<accession>A0A8J6JDT8</accession>
<dbReference type="RefSeq" id="WP_186920045.1">
    <property type="nucleotide sequence ID" value="NZ_JACOPQ010000013.1"/>
</dbReference>